<dbReference type="AlphaFoldDB" id="A0A0A8ZUP7"/>
<organism evidence="1">
    <name type="scientific">Arundo donax</name>
    <name type="common">Giant reed</name>
    <name type="synonym">Donax arundinaceus</name>
    <dbReference type="NCBI Taxonomy" id="35708"/>
    <lineage>
        <taxon>Eukaryota</taxon>
        <taxon>Viridiplantae</taxon>
        <taxon>Streptophyta</taxon>
        <taxon>Embryophyta</taxon>
        <taxon>Tracheophyta</taxon>
        <taxon>Spermatophyta</taxon>
        <taxon>Magnoliopsida</taxon>
        <taxon>Liliopsida</taxon>
        <taxon>Poales</taxon>
        <taxon>Poaceae</taxon>
        <taxon>PACMAD clade</taxon>
        <taxon>Arundinoideae</taxon>
        <taxon>Arundineae</taxon>
        <taxon>Arundo</taxon>
    </lineage>
</organism>
<reference evidence="1" key="2">
    <citation type="journal article" date="2015" name="Data Brief">
        <title>Shoot transcriptome of the giant reed, Arundo donax.</title>
        <authorList>
            <person name="Barrero R.A."/>
            <person name="Guerrero F.D."/>
            <person name="Moolhuijzen P."/>
            <person name="Goolsby J.A."/>
            <person name="Tidwell J."/>
            <person name="Bellgard S.E."/>
            <person name="Bellgard M.I."/>
        </authorList>
    </citation>
    <scope>NUCLEOTIDE SEQUENCE</scope>
    <source>
        <tissue evidence="1">Shoot tissue taken approximately 20 cm above the soil surface</tissue>
    </source>
</reference>
<name>A0A0A8ZUP7_ARUDO</name>
<reference evidence="1" key="1">
    <citation type="submission" date="2014-09" db="EMBL/GenBank/DDBJ databases">
        <authorList>
            <person name="Magalhaes I.L.F."/>
            <person name="Oliveira U."/>
            <person name="Santos F.R."/>
            <person name="Vidigal T.H.D.A."/>
            <person name="Brescovit A.D."/>
            <person name="Santos A.J."/>
        </authorList>
    </citation>
    <scope>NUCLEOTIDE SEQUENCE</scope>
    <source>
        <tissue evidence="1">Shoot tissue taken approximately 20 cm above the soil surface</tissue>
    </source>
</reference>
<protein>
    <submittedName>
        <fullName evidence="1">Uncharacterized protein</fullName>
    </submittedName>
</protein>
<evidence type="ECO:0000313" key="1">
    <source>
        <dbReference type="EMBL" id="JAD41423.1"/>
    </source>
</evidence>
<accession>A0A0A8ZUP7</accession>
<dbReference type="EMBL" id="GBRH01256472">
    <property type="protein sequence ID" value="JAD41423.1"/>
    <property type="molecule type" value="Transcribed_RNA"/>
</dbReference>
<sequence>MPHFGTHISTKTGLALNCVIYSRQHTKTVILTTECHLFMATYRNDRTPTTG</sequence>
<proteinExistence type="predicted"/>